<sequence length="235" mass="25605">MATDAQGNHEQLISELSQLADGRKKLSELKTEYSAEMAEQLAENPGLAPRSNTIGGVPEDGRERGEPSTDESDIERLRSAIVDIKSGQRAIATLLPVDDDAEHIRAAVGYLNFALDSIKQYLENSEAAESAGSAQPGSGSRRQADELTHALVVVKPIDLQVGDEIVGMQRLGDGDDVSPRHQAIVKVGVAKHPVTGGECIQLHRRPDDPADYQLNLWNGTEYFDWTLFHIRRASS</sequence>
<dbReference type="RefSeq" id="WP_078335908.1">
    <property type="nucleotide sequence ID" value="NZ_MAFQ01000014.1"/>
</dbReference>
<feature type="region of interest" description="Disordered" evidence="1">
    <location>
        <begin position="36"/>
        <end position="73"/>
    </location>
</feature>
<proteinExistence type="predicted"/>
<name>A0A4R5P4L6_9MYCO</name>
<organism evidence="2 3">
    <name type="scientific">Mycobacteroides franklinii</name>
    <dbReference type="NCBI Taxonomy" id="948102"/>
    <lineage>
        <taxon>Bacteria</taxon>
        <taxon>Bacillati</taxon>
        <taxon>Actinomycetota</taxon>
        <taxon>Actinomycetes</taxon>
        <taxon>Mycobacteriales</taxon>
        <taxon>Mycobacteriaceae</taxon>
        <taxon>Mycobacteroides</taxon>
    </lineage>
</organism>
<comment type="caution">
    <text evidence="2">The sequence shown here is derived from an EMBL/GenBank/DDBJ whole genome shotgun (WGS) entry which is preliminary data.</text>
</comment>
<dbReference type="AlphaFoldDB" id="A0A4R5P4L6"/>
<evidence type="ECO:0000313" key="2">
    <source>
        <dbReference type="EMBL" id="TDH17946.1"/>
    </source>
</evidence>
<dbReference type="Proteomes" id="UP000295627">
    <property type="component" value="Unassembled WGS sequence"/>
</dbReference>
<evidence type="ECO:0000256" key="1">
    <source>
        <dbReference type="SAM" id="MobiDB-lite"/>
    </source>
</evidence>
<gene>
    <name evidence="2" type="ORF">EJ571_24765</name>
</gene>
<evidence type="ECO:0000313" key="3">
    <source>
        <dbReference type="Proteomes" id="UP000295627"/>
    </source>
</evidence>
<dbReference type="EMBL" id="RXLR01000024">
    <property type="protein sequence ID" value="TDH17946.1"/>
    <property type="molecule type" value="Genomic_DNA"/>
</dbReference>
<reference evidence="2 3" key="1">
    <citation type="journal article" date="2019" name="Sci. Rep.">
        <title>Extended insight into the Mycobacterium chelonae-abscessus complex through whole genome sequencing of Mycobacterium salmoniphilum outbreak and Mycobacterium salmoniphilum-like strains.</title>
        <authorList>
            <person name="Behra P.R.K."/>
            <person name="Das S."/>
            <person name="Pettersson B.M.F."/>
            <person name="Shirreff L."/>
            <person name="DuCote T."/>
            <person name="Jacobsson K.G."/>
            <person name="Ennis D.G."/>
            <person name="Kirsebom L.A."/>
        </authorList>
    </citation>
    <scope>NUCLEOTIDE SEQUENCE [LARGE SCALE GENOMIC DNA]</scope>
    <source>
        <strain evidence="2 3">DSM 45524</strain>
    </source>
</reference>
<protein>
    <submittedName>
        <fullName evidence="2">Uncharacterized protein</fullName>
    </submittedName>
</protein>
<accession>A0A4R5P4L6</accession>